<dbReference type="KEGG" id="spal:FM071_05125"/>
<organism evidence="1 2">
    <name type="scientific">Sulfurimonas paralvinellae</name>
    <dbReference type="NCBI Taxonomy" id="317658"/>
    <lineage>
        <taxon>Bacteria</taxon>
        <taxon>Pseudomonadati</taxon>
        <taxon>Campylobacterota</taxon>
        <taxon>Epsilonproteobacteria</taxon>
        <taxon>Campylobacterales</taxon>
        <taxon>Sulfurimonadaceae</taxon>
        <taxon>Sulfurimonas</taxon>
    </lineage>
</organism>
<evidence type="ECO:0008006" key="3">
    <source>
        <dbReference type="Google" id="ProtNLM"/>
    </source>
</evidence>
<accession>A0A7M1B7I4</accession>
<protein>
    <recommendedName>
        <fullName evidence="3">Mannosyl-glycoprotein endo-beta-N-acetylglucosamidase-like domain-containing protein</fullName>
    </recommendedName>
</protein>
<proteinExistence type="predicted"/>
<dbReference type="InterPro" id="IPR023346">
    <property type="entry name" value="Lysozyme-like_dom_sf"/>
</dbReference>
<evidence type="ECO:0000313" key="1">
    <source>
        <dbReference type="EMBL" id="QOP45697.1"/>
    </source>
</evidence>
<sequence length="262" mass="30029">MNTRYLVPYIFLLFCILSTLNASSQYSLRKYQHVKEFYKTITPIAIKISKEKHVPPAAILAIAGVESGYGRGYVSQITGNILSLGAYKSDPELPALYLPYSKSKNKILFDPQEIKKSKKSDLSYKTRAPSLKKDYRPSPYAGSYENLALLKYNKTLREKAYTACINDFATKWISADSNIKSFKEARIWLNTIIADHGYTALLTHKVNNDFIDYIGGKPHSFNYRKSWPKKVKNIMKRAGLVVLVQKMEKNKMGFDEAWKDKR</sequence>
<dbReference type="AlphaFoldDB" id="A0A7M1B7I4"/>
<name>A0A7M1B7I4_9BACT</name>
<keyword evidence="2" id="KW-1185">Reference proteome</keyword>
<evidence type="ECO:0000313" key="2">
    <source>
        <dbReference type="Proteomes" id="UP000593580"/>
    </source>
</evidence>
<dbReference type="Proteomes" id="UP000593580">
    <property type="component" value="Chromosome"/>
</dbReference>
<dbReference type="EMBL" id="CP041406">
    <property type="protein sequence ID" value="QOP45697.1"/>
    <property type="molecule type" value="Genomic_DNA"/>
</dbReference>
<reference evidence="1 2" key="1">
    <citation type="submission" date="2019-07" db="EMBL/GenBank/DDBJ databases">
        <title>Sulfurimonas paralvinellae sp. nov., a novel mesophilic, hydrogen- and sulfur-oxidizing chemolithoautotroph within the Epsilonproteo- bacteria isolated from a deep-sea hydrothermal vent polychaete nest, reclassification of Thiomicrospira denitrificans as Sulfurimonas denitrificans comb. nov. and emended description of the genus Sulfurimonas.</title>
        <authorList>
            <person name="Wang S."/>
            <person name="Jiang L."/>
            <person name="Shao Z."/>
        </authorList>
    </citation>
    <scope>NUCLEOTIDE SEQUENCE [LARGE SCALE GENOMIC DNA]</scope>
    <source>
        <strain evidence="1 2">GO25</strain>
    </source>
</reference>
<gene>
    <name evidence="1" type="ORF">FM071_05125</name>
</gene>
<dbReference type="Gene3D" id="1.10.530.10">
    <property type="match status" value="1"/>
</dbReference>
<dbReference type="SUPFAM" id="SSF53955">
    <property type="entry name" value="Lysozyme-like"/>
    <property type="match status" value="1"/>
</dbReference>